<dbReference type="SUPFAM" id="SSF57424">
    <property type="entry name" value="LDL receptor-like module"/>
    <property type="match status" value="1"/>
</dbReference>
<evidence type="ECO:0000256" key="1">
    <source>
        <dbReference type="ARBA" id="ARBA00022737"/>
    </source>
</evidence>
<name>A0A182QVT1_9DIPT</name>
<dbReference type="VEuPathDB" id="VectorBase:AFAF017882"/>
<dbReference type="EMBL" id="AXCN02000741">
    <property type="status" value="NOT_ANNOTATED_CDS"/>
    <property type="molecule type" value="Genomic_DNA"/>
</dbReference>
<dbReference type="InterPro" id="IPR035914">
    <property type="entry name" value="Sperma_CUB_dom_sf"/>
</dbReference>
<feature type="compositionally biased region" description="Low complexity" evidence="5">
    <location>
        <begin position="706"/>
        <end position="716"/>
    </location>
</feature>
<evidence type="ECO:0000313" key="9">
    <source>
        <dbReference type="Proteomes" id="UP000075886"/>
    </source>
</evidence>
<reference evidence="9" key="1">
    <citation type="submission" date="2014-01" db="EMBL/GenBank/DDBJ databases">
        <title>The Genome Sequence of Anopheles farauti FAR1 (V2).</title>
        <authorList>
            <consortium name="The Broad Institute Genomics Platform"/>
            <person name="Neafsey D.E."/>
            <person name="Besansky N."/>
            <person name="Howell P."/>
            <person name="Walton C."/>
            <person name="Young S.K."/>
            <person name="Zeng Q."/>
            <person name="Gargeya S."/>
            <person name="Fitzgerald M."/>
            <person name="Haas B."/>
            <person name="Abouelleil A."/>
            <person name="Allen A.W."/>
            <person name="Alvarado L."/>
            <person name="Arachchi H.M."/>
            <person name="Berlin A.M."/>
            <person name="Chapman S.B."/>
            <person name="Gainer-Dewar J."/>
            <person name="Goldberg J."/>
            <person name="Griggs A."/>
            <person name="Gujja S."/>
            <person name="Hansen M."/>
            <person name="Howarth C."/>
            <person name="Imamovic A."/>
            <person name="Ireland A."/>
            <person name="Larimer J."/>
            <person name="McCowan C."/>
            <person name="Murphy C."/>
            <person name="Pearson M."/>
            <person name="Poon T.W."/>
            <person name="Priest M."/>
            <person name="Roberts A."/>
            <person name="Saif S."/>
            <person name="Shea T."/>
            <person name="Sisk P."/>
            <person name="Sykes S."/>
            <person name="Wortman J."/>
            <person name="Nusbaum C."/>
            <person name="Birren B."/>
        </authorList>
    </citation>
    <scope>NUCLEOTIDE SEQUENCE [LARGE SCALE GENOMIC DNA]</scope>
    <source>
        <strain evidence="9">FAR1</strain>
    </source>
</reference>
<accession>A0A182QVT1</accession>
<feature type="region of interest" description="Disordered" evidence="5">
    <location>
        <begin position="634"/>
        <end position="784"/>
    </location>
</feature>
<evidence type="ECO:0000256" key="6">
    <source>
        <dbReference type="SAM" id="Phobius"/>
    </source>
</evidence>
<evidence type="ECO:0000256" key="3">
    <source>
        <dbReference type="PROSITE-ProRule" id="PRU00059"/>
    </source>
</evidence>
<feature type="disulfide bond" evidence="4">
    <location>
        <begin position="405"/>
        <end position="423"/>
    </location>
</feature>
<keyword evidence="2 4" id="KW-1015">Disulfide bond</keyword>
<dbReference type="InterPro" id="IPR000859">
    <property type="entry name" value="CUB_dom"/>
</dbReference>
<evidence type="ECO:0000259" key="7">
    <source>
        <dbReference type="PROSITE" id="PS01180"/>
    </source>
</evidence>
<protein>
    <recommendedName>
        <fullName evidence="7">CUB domain-containing protein</fullName>
    </recommendedName>
</protein>
<dbReference type="PANTHER" id="PTHR24251:SF28">
    <property type="entry name" value="NEUROPILIN AND TOLLOID-LIKE, ISOFORM B"/>
    <property type="match status" value="1"/>
</dbReference>
<dbReference type="SUPFAM" id="SSF49854">
    <property type="entry name" value="Spermadhesin, CUB domain"/>
    <property type="match status" value="2"/>
</dbReference>
<dbReference type="InterPro" id="IPR002172">
    <property type="entry name" value="LDrepeatLR_classA_rpt"/>
</dbReference>
<evidence type="ECO:0000256" key="5">
    <source>
        <dbReference type="SAM" id="MobiDB-lite"/>
    </source>
</evidence>
<dbReference type="Pfam" id="PF00431">
    <property type="entry name" value="CUB"/>
    <property type="match status" value="2"/>
</dbReference>
<feature type="compositionally biased region" description="Gly residues" evidence="5">
    <location>
        <begin position="754"/>
        <end position="765"/>
    </location>
</feature>
<feature type="compositionally biased region" description="Basic residues" evidence="5">
    <location>
        <begin position="654"/>
        <end position="667"/>
    </location>
</feature>
<dbReference type="PROSITE" id="PS50068">
    <property type="entry name" value="LDLRA_2"/>
    <property type="match status" value="1"/>
</dbReference>
<comment type="caution">
    <text evidence="3">Lacks conserved residue(s) required for the propagation of feature annotation.</text>
</comment>
<dbReference type="EnsemblMetazoa" id="AFAF017882-RA">
    <property type="protein sequence ID" value="AFAF017882-PA"/>
    <property type="gene ID" value="AFAF017882"/>
</dbReference>
<feature type="transmembrane region" description="Helical" evidence="6">
    <location>
        <begin position="21"/>
        <end position="41"/>
    </location>
</feature>
<evidence type="ECO:0000256" key="2">
    <source>
        <dbReference type="ARBA" id="ARBA00023157"/>
    </source>
</evidence>
<dbReference type="CDD" id="cd00041">
    <property type="entry name" value="CUB"/>
    <property type="match status" value="2"/>
</dbReference>
<dbReference type="Gene3D" id="2.60.120.290">
    <property type="entry name" value="Spermadhesin, CUB domain"/>
    <property type="match status" value="2"/>
</dbReference>
<dbReference type="Gene3D" id="4.10.400.10">
    <property type="entry name" value="Low-density Lipoprotein Receptor"/>
    <property type="match status" value="1"/>
</dbReference>
<dbReference type="SMART" id="SM00042">
    <property type="entry name" value="CUB"/>
    <property type="match status" value="2"/>
</dbReference>
<evidence type="ECO:0000256" key="4">
    <source>
        <dbReference type="PROSITE-ProRule" id="PRU00124"/>
    </source>
</evidence>
<evidence type="ECO:0000313" key="8">
    <source>
        <dbReference type="EnsemblMetazoa" id="AFAF017882-PA"/>
    </source>
</evidence>
<dbReference type="STRING" id="69004.A0A182QVT1"/>
<dbReference type="PROSITE" id="PS01209">
    <property type="entry name" value="LDLRA_1"/>
    <property type="match status" value="1"/>
</dbReference>
<dbReference type="AlphaFoldDB" id="A0A182QVT1"/>
<keyword evidence="6" id="KW-0812">Transmembrane</keyword>
<keyword evidence="9" id="KW-1185">Reference proteome</keyword>
<dbReference type="PANTHER" id="PTHR24251">
    <property type="entry name" value="OVOCHYMASE-RELATED"/>
    <property type="match status" value="1"/>
</dbReference>
<feature type="transmembrane region" description="Helical" evidence="6">
    <location>
        <begin position="443"/>
        <end position="463"/>
    </location>
</feature>
<feature type="domain" description="CUB" evidence="7">
    <location>
        <begin position="271"/>
        <end position="389"/>
    </location>
</feature>
<keyword evidence="6" id="KW-1133">Transmembrane helix</keyword>
<dbReference type="CDD" id="cd00112">
    <property type="entry name" value="LDLa"/>
    <property type="match status" value="1"/>
</dbReference>
<feature type="compositionally biased region" description="Basic residues" evidence="5">
    <location>
        <begin position="717"/>
        <end position="736"/>
    </location>
</feature>
<feature type="disulfide bond" evidence="4">
    <location>
        <begin position="398"/>
        <end position="410"/>
    </location>
</feature>
<sequence length="784" mass="86631">MRRRQVRKVRALPARMSVHGCLWIVLFGANVLAGLLVQVLGAGGEVAATNPTALLPKLPIALPTTETRPSGAPHRYRPAANIAETGESGPAKGTLDGGSDAFVAADIINLDRDGAVSFIPRRDVRYQRAVPPEYAGASALPHCETFTMGDPDSKTLYNPGWPGNYPNNSDCVVVLEAPVGFLVRLDFRDHFHVEPSEECKYDFLEIRDGAHGFSTLIGKYCGQTYPPMITSKERFLWLHFHSDENIEYNGFVVVYDYVPRPTSSIYDDESCRMEVSGMEGFVNRSDVPREKQQTVIEHGLSLDCMWVVTVADGWKIQLSFLKFKLERPNDCESNFVDVFTERTDLPSRLKNFCGSIADSVVSRSNVLHIRFFAEAAAINSTFSILFTAFREKAAGETCDDNEYDCEDATCIDGELRCNGRINCRFRWDEDECQKQTAAQSEHVIIIVIVFGLILGGMILLFLFNCSRKIIRDHKIIREHIRQSRESKLNELGRHSTKKLVDLDITKLPPPAFDKDPCNVLESSSATNVNNGQYYRDTMGIGSVGGGSAGSDGANVGPHMFSSRIDIKAEPQDILRGSYHDDPLSRSGTLGRDGGGMCDMACQTRESLFQPVFKNKVNQSPNQLQNSIRFSTFGYESQQHQEQQQLPAVTPPPPRVKHHHHHHHHHHGGGTLEGGGKSSKVNRIELEDLSPPGSGGYDVRGDDLALQQQHQQQQQQHGHSHTHTHTHQHQHPHAHQKIGHDRNLTDGTGVPPGRPGGGGGSGGGSYGHADIRKSAPDVIIMTSSH</sequence>
<keyword evidence="6" id="KW-0472">Membrane</keyword>
<feature type="domain" description="CUB" evidence="7">
    <location>
        <begin position="143"/>
        <end position="258"/>
    </location>
</feature>
<feature type="disulfide bond" evidence="4">
    <location>
        <begin position="417"/>
        <end position="432"/>
    </location>
</feature>
<dbReference type="Proteomes" id="UP000075886">
    <property type="component" value="Unassembled WGS sequence"/>
</dbReference>
<dbReference type="SMART" id="SM00192">
    <property type="entry name" value="LDLa"/>
    <property type="match status" value="1"/>
</dbReference>
<keyword evidence="1" id="KW-0677">Repeat</keyword>
<reference evidence="8" key="2">
    <citation type="submission" date="2020-05" db="UniProtKB">
        <authorList>
            <consortium name="EnsemblMetazoa"/>
        </authorList>
    </citation>
    <scope>IDENTIFICATION</scope>
    <source>
        <strain evidence="8">FAR1</strain>
    </source>
</reference>
<organism evidence="8 9">
    <name type="scientific">Anopheles farauti</name>
    <dbReference type="NCBI Taxonomy" id="69004"/>
    <lineage>
        <taxon>Eukaryota</taxon>
        <taxon>Metazoa</taxon>
        <taxon>Ecdysozoa</taxon>
        <taxon>Arthropoda</taxon>
        <taxon>Hexapoda</taxon>
        <taxon>Insecta</taxon>
        <taxon>Pterygota</taxon>
        <taxon>Neoptera</taxon>
        <taxon>Endopterygota</taxon>
        <taxon>Diptera</taxon>
        <taxon>Nematocera</taxon>
        <taxon>Culicoidea</taxon>
        <taxon>Culicidae</taxon>
        <taxon>Anophelinae</taxon>
        <taxon>Anopheles</taxon>
    </lineage>
</organism>
<dbReference type="InterPro" id="IPR036055">
    <property type="entry name" value="LDL_receptor-like_sf"/>
</dbReference>
<dbReference type="InterPro" id="IPR023415">
    <property type="entry name" value="LDLR_class-A_CS"/>
</dbReference>
<proteinExistence type="predicted"/>
<dbReference type="PROSITE" id="PS01180">
    <property type="entry name" value="CUB"/>
    <property type="match status" value="2"/>
</dbReference>